<evidence type="ECO:0000313" key="2">
    <source>
        <dbReference type="Proteomes" id="UP000552309"/>
    </source>
</evidence>
<proteinExistence type="predicted"/>
<gene>
    <name evidence="1" type="ORF">HCA89_11125</name>
</gene>
<evidence type="ECO:0000313" key="1">
    <source>
        <dbReference type="EMBL" id="MBC2142865.1"/>
    </source>
</evidence>
<name>A0AB73H9J1_LISIO</name>
<sequence>MREVILLKREEYPKFEGDKIITLNRYTETDEIAYFHSFVANSDSTYRKPVAILETSNGKCIICELSDFKFKNPIEHIEDFILTERISNLLEKTLFSLKNRYRNGYLEEGPGYIDGFEYATRMMRDIYNSKNLGPKI</sequence>
<dbReference type="EMBL" id="JAARXV010000005">
    <property type="protein sequence ID" value="MBC2142865.1"/>
    <property type="molecule type" value="Genomic_DNA"/>
</dbReference>
<organism evidence="1 2">
    <name type="scientific">Listeria innocua</name>
    <dbReference type="NCBI Taxonomy" id="1642"/>
    <lineage>
        <taxon>Bacteria</taxon>
        <taxon>Bacillati</taxon>
        <taxon>Bacillota</taxon>
        <taxon>Bacilli</taxon>
        <taxon>Bacillales</taxon>
        <taxon>Listeriaceae</taxon>
        <taxon>Listeria</taxon>
    </lineage>
</organism>
<accession>A0AB73H9J1</accession>
<reference evidence="1 2" key="1">
    <citation type="submission" date="2020-03" db="EMBL/GenBank/DDBJ databases">
        <title>Soil Listeria distribution.</title>
        <authorList>
            <person name="Liao J."/>
            <person name="Wiedmann M."/>
        </authorList>
    </citation>
    <scope>NUCLEOTIDE SEQUENCE [LARGE SCALE GENOMIC DNA]</scope>
    <source>
        <strain evidence="1 2">FSL L7-0297</strain>
    </source>
</reference>
<protein>
    <submittedName>
        <fullName evidence="1">Uncharacterized protein</fullName>
    </submittedName>
</protein>
<comment type="caution">
    <text evidence="1">The sequence shown here is derived from an EMBL/GenBank/DDBJ whole genome shotgun (WGS) entry which is preliminary data.</text>
</comment>
<dbReference type="RefSeq" id="WP_185543640.1">
    <property type="nucleotide sequence ID" value="NZ_JAARXV010000005.1"/>
</dbReference>
<dbReference type="AlphaFoldDB" id="A0AB73H9J1"/>
<dbReference type="Proteomes" id="UP000552309">
    <property type="component" value="Unassembled WGS sequence"/>
</dbReference>